<dbReference type="OrthoDB" id="2014654at2759"/>
<dbReference type="EMBL" id="MU001499">
    <property type="protein sequence ID" value="KAF2445667.1"/>
    <property type="molecule type" value="Genomic_DNA"/>
</dbReference>
<feature type="domain" description="RTG2 C-terminal" evidence="2">
    <location>
        <begin position="344"/>
        <end position="555"/>
    </location>
</feature>
<accession>A0A9P4PKH9</accession>
<evidence type="ECO:0000259" key="2">
    <source>
        <dbReference type="Pfam" id="PF23566"/>
    </source>
</evidence>
<dbReference type="Proteomes" id="UP000799764">
    <property type="component" value="Unassembled WGS sequence"/>
</dbReference>
<evidence type="ECO:0000313" key="4">
    <source>
        <dbReference type="Proteomes" id="UP000799764"/>
    </source>
</evidence>
<organism evidence="3 4">
    <name type="scientific">Karstenula rhodostoma CBS 690.94</name>
    <dbReference type="NCBI Taxonomy" id="1392251"/>
    <lineage>
        <taxon>Eukaryota</taxon>
        <taxon>Fungi</taxon>
        <taxon>Dikarya</taxon>
        <taxon>Ascomycota</taxon>
        <taxon>Pezizomycotina</taxon>
        <taxon>Dothideomycetes</taxon>
        <taxon>Pleosporomycetidae</taxon>
        <taxon>Pleosporales</taxon>
        <taxon>Massarineae</taxon>
        <taxon>Didymosphaeriaceae</taxon>
        <taxon>Karstenula</taxon>
    </lineage>
</organism>
<dbReference type="GO" id="GO:0006357">
    <property type="term" value="P:regulation of transcription by RNA polymerase II"/>
    <property type="evidence" value="ECO:0007669"/>
    <property type="project" value="TreeGrafter"/>
</dbReference>
<dbReference type="Gene3D" id="3.30.420.40">
    <property type="match status" value="1"/>
</dbReference>
<dbReference type="InterPro" id="IPR003695">
    <property type="entry name" value="Ppx_GppA_N"/>
</dbReference>
<reference evidence="3" key="1">
    <citation type="journal article" date="2020" name="Stud. Mycol.">
        <title>101 Dothideomycetes genomes: a test case for predicting lifestyles and emergence of pathogens.</title>
        <authorList>
            <person name="Haridas S."/>
            <person name="Albert R."/>
            <person name="Binder M."/>
            <person name="Bloem J."/>
            <person name="Labutti K."/>
            <person name="Salamov A."/>
            <person name="Andreopoulos B."/>
            <person name="Baker S."/>
            <person name="Barry K."/>
            <person name="Bills G."/>
            <person name="Bluhm B."/>
            <person name="Cannon C."/>
            <person name="Castanera R."/>
            <person name="Culley D."/>
            <person name="Daum C."/>
            <person name="Ezra D."/>
            <person name="Gonzalez J."/>
            <person name="Henrissat B."/>
            <person name="Kuo A."/>
            <person name="Liang C."/>
            <person name="Lipzen A."/>
            <person name="Lutzoni F."/>
            <person name="Magnuson J."/>
            <person name="Mondo S."/>
            <person name="Nolan M."/>
            <person name="Ohm R."/>
            <person name="Pangilinan J."/>
            <person name="Park H.-J."/>
            <person name="Ramirez L."/>
            <person name="Alfaro M."/>
            <person name="Sun H."/>
            <person name="Tritt A."/>
            <person name="Yoshinaga Y."/>
            <person name="Zwiers L.-H."/>
            <person name="Turgeon B."/>
            <person name="Goodwin S."/>
            <person name="Spatafora J."/>
            <person name="Crous P."/>
            <person name="Grigoriev I."/>
        </authorList>
    </citation>
    <scope>NUCLEOTIDE SEQUENCE</scope>
    <source>
        <strain evidence="3">CBS 690.94</strain>
    </source>
</reference>
<dbReference type="SUPFAM" id="SSF53067">
    <property type="entry name" value="Actin-like ATPase domain"/>
    <property type="match status" value="2"/>
</dbReference>
<protein>
    <submittedName>
        <fullName evidence="3">Ppx-GppA-domain-containing protein</fullName>
    </submittedName>
</protein>
<evidence type="ECO:0000259" key="1">
    <source>
        <dbReference type="Pfam" id="PF02541"/>
    </source>
</evidence>
<dbReference type="InterPro" id="IPR057512">
    <property type="entry name" value="RTG2_C"/>
</dbReference>
<comment type="caution">
    <text evidence="3">The sequence shown here is derived from an EMBL/GenBank/DDBJ whole genome shotgun (WGS) entry which is preliminary data.</text>
</comment>
<dbReference type="PANTHER" id="PTHR30005">
    <property type="entry name" value="EXOPOLYPHOSPHATASE"/>
    <property type="match status" value="1"/>
</dbReference>
<evidence type="ECO:0000313" key="3">
    <source>
        <dbReference type="EMBL" id="KAF2445667.1"/>
    </source>
</evidence>
<dbReference type="InterPro" id="IPR050273">
    <property type="entry name" value="GppA/Ppx_hydrolase"/>
</dbReference>
<dbReference type="FunFam" id="3.30.420.40:FF:000191">
    <property type="entry name" value="Retrograde regulation protein 2"/>
    <property type="match status" value="1"/>
</dbReference>
<dbReference type="InterPro" id="IPR043129">
    <property type="entry name" value="ATPase_NBD"/>
</dbReference>
<keyword evidence="4" id="KW-1185">Reference proteome</keyword>
<dbReference type="PANTHER" id="PTHR30005:SF0">
    <property type="entry name" value="RETROGRADE REGULATION PROTEIN 2"/>
    <property type="match status" value="1"/>
</dbReference>
<name>A0A9P4PKH9_9PLEO</name>
<dbReference type="Gene3D" id="3.30.420.150">
    <property type="entry name" value="Exopolyphosphatase. Domain 2"/>
    <property type="match status" value="1"/>
</dbReference>
<proteinExistence type="predicted"/>
<dbReference type="Pfam" id="PF02541">
    <property type="entry name" value="Ppx-GppA"/>
    <property type="match status" value="1"/>
</dbReference>
<dbReference type="AlphaFoldDB" id="A0A9P4PKH9"/>
<feature type="domain" description="Ppx/GppA phosphatase N-terminal" evidence="1">
    <location>
        <begin position="46"/>
        <end position="336"/>
    </location>
</feature>
<sequence>MANLERCGYYHGLVDMGSNGIRFSITDLSPPTARILPTLYLSRAAISLYDAQFTLSSNEPIPIPQETIRRVVKALLRFKSTCHDFNVPEDQIRIVATEATRKATNSQEFQDVIHEETGWKVQLLEKEVEGRVGAYGVASSYANVSGLVMDLGGGSTQLTWIMTADGDVSMYEKGSVSLPYGAAALTKRLEAAGAKGSKTYKSFEKEVMGDLRDAVRQIEIPKELLREERGLQLYLSGGGFRGWGFMLMSQHSIRPYPIPIINGFRAKEDSFHDTQAVRAAVSSEDTPDIFRISQRRASQIPAVAFLVDCLSKALPSIKDVHFCQGGVREGMHFAEMEPMQRKEDPIVTATKGYARESVSEIVDLLLAAVQKAGAPIPTPLEFDTALITAFAQALYAHAAFPKDVCAGAALRSTSTGFFASTHGISHEQRAIVAILLCERYGGFRSISRTEQDFYHGLLQLLPGDVSWWCMYLGRVAAVVATVYPAGVVREQRLEMRTLWTATSKGKDKVCISFHFPTLSRVGEMDEAVKDALEQVDKAGKKKNWVAGRGFKVEVEMR</sequence>
<dbReference type="Pfam" id="PF23566">
    <property type="entry name" value="RTG2_C"/>
    <property type="match status" value="1"/>
</dbReference>
<gene>
    <name evidence="3" type="ORF">P171DRAFT_270216</name>
</gene>